<protein>
    <submittedName>
        <fullName evidence="3">Kynurenine formamidase</fullName>
    </submittedName>
</protein>
<dbReference type="GO" id="GO:0016787">
    <property type="term" value="F:hydrolase activity"/>
    <property type="evidence" value="ECO:0007669"/>
    <property type="project" value="UniProtKB-KW"/>
</dbReference>
<proteinExistence type="predicted"/>
<feature type="domain" description="BD-FAE-like" evidence="2">
    <location>
        <begin position="40"/>
        <end position="243"/>
    </location>
</feature>
<dbReference type="OrthoDB" id="6495301at2759"/>
<evidence type="ECO:0000256" key="1">
    <source>
        <dbReference type="ARBA" id="ARBA00022801"/>
    </source>
</evidence>
<name>A0A9P7B2C5_RHOMI</name>
<sequence length="300" mass="32925">MSYTSHLDIPYPGASSPRQALDLYLPTTSLAPSVNGDDGPPPPLLVFIHGGAWRSENKSDFRSDLVPLMLEHPQLPLAVIEYRLAPTDPHPAQITDVLSALNLLSDPNLLPCEEEANAPRWNRERLILLGHSAGAFMCLQILLDPPSHATSPRVPTPLRNKIEQVFLVDGIYDLPSLLDEYPSYLSFVSDAFGTSSASYEVESPARWSVPTSVLERRPRFHILHSKADDLLSLRQPDLLHERLSQAAFANAGPHSAGPPTVQVDYDTLQGAHYDVVHSKVDSLARYVARAVLPPNSSTTP</sequence>
<keyword evidence="1" id="KW-0378">Hydrolase</keyword>
<reference evidence="3 4" key="1">
    <citation type="submission" date="2020-11" db="EMBL/GenBank/DDBJ databases">
        <title>Kefir isolates.</title>
        <authorList>
            <person name="Marcisauskas S."/>
            <person name="Kim Y."/>
            <person name="Blasche S."/>
        </authorList>
    </citation>
    <scope>NUCLEOTIDE SEQUENCE [LARGE SCALE GENOMIC DNA]</scope>
    <source>
        <strain evidence="3 4">KR</strain>
    </source>
</reference>
<gene>
    <name evidence="3" type="primary">BNA7_1</name>
    <name evidence="3" type="ORF">C6P46_001612</name>
</gene>
<evidence type="ECO:0000313" key="3">
    <source>
        <dbReference type="EMBL" id="KAG0654532.1"/>
    </source>
</evidence>
<keyword evidence="4" id="KW-1185">Reference proteome</keyword>
<evidence type="ECO:0000313" key="4">
    <source>
        <dbReference type="Proteomes" id="UP000777482"/>
    </source>
</evidence>
<dbReference type="Pfam" id="PF20434">
    <property type="entry name" value="BD-FAE"/>
    <property type="match status" value="1"/>
</dbReference>
<dbReference type="InterPro" id="IPR049492">
    <property type="entry name" value="BD-FAE-like_dom"/>
</dbReference>
<organism evidence="3 4">
    <name type="scientific">Rhodotorula mucilaginosa</name>
    <name type="common">Yeast</name>
    <name type="synonym">Rhodotorula rubra</name>
    <dbReference type="NCBI Taxonomy" id="5537"/>
    <lineage>
        <taxon>Eukaryota</taxon>
        <taxon>Fungi</taxon>
        <taxon>Dikarya</taxon>
        <taxon>Basidiomycota</taxon>
        <taxon>Pucciniomycotina</taxon>
        <taxon>Microbotryomycetes</taxon>
        <taxon>Sporidiobolales</taxon>
        <taxon>Sporidiobolaceae</taxon>
        <taxon>Rhodotorula</taxon>
    </lineage>
</organism>
<evidence type="ECO:0000259" key="2">
    <source>
        <dbReference type="Pfam" id="PF20434"/>
    </source>
</evidence>
<dbReference type="Gene3D" id="3.40.50.1820">
    <property type="entry name" value="alpha/beta hydrolase"/>
    <property type="match status" value="1"/>
</dbReference>
<dbReference type="EMBL" id="PUHQ01000146">
    <property type="protein sequence ID" value="KAG0654532.1"/>
    <property type="molecule type" value="Genomic_DNA"/>
</dbReference>
<dbReference type="InterPro" id="IPR029058">
    <property type="entry name" value="AB_hydrolase_fold"/>
</dbReference>
<dbReference type="Proteomes" id="UP000777482">
    <property type="component" value="Unassembled WGS sequence"/>
</dbReference>
<comment type="caution">
    <text evidence="3">The sequence shown here is derived from an EMBL/GenBank/DDBJ whole genome shotgun (WGS) entry which is preliminary data.</text>
</comment>
<accession>A0A9P7B2C5</accession>
<dbReference type="InterPro" id="IPR050300">
    <property type="entry name" value="GDXG_lipolytic_enzyme"/>
</dbReference>
<dbReference type="AlphaFoldDB" id="A0A9P7B2C5"/>
<dbReference type="SUPFAM" id="SSF53474">
    <property type="entry name" value="alpha/beta-Hydrolases"/>
    <property type="match status" value="1"/>
</dbReference>
<dbReference type="PANTHER" id="PTHR48081">
    <property type="entry name" value="AB HYDROLASE SUPERFAMILY PROTEIN C4A8.06C"/>
    <property type="match status" value="1"/>
</dbReference>
<dbReference type="PANTHER" id="PTHR48081:SF33">
    <property type="entry name" value="KYNURENINE FORMAMIDASE"/>
    <property type="match status" value="1"/>
</dbReference>